<dbReference type="GeneID" id="97286901"/>
<dbReference type="EMBL" id="BKAV01000013">
    <property type="protein sequence ID" value="GEQ00374.1"/>
    <property type="molecule type" value="Genomic_DNA"/>
</dbReference>
<keyword evidence="6" id="KW-1185">Reference proteome</keyword>
<dbReference type="PANTHER" id="PTHR34406">
    <property type="entry name" value="PROTEIN YCEI"/>
    <property type="match status" value="1"/>
</dbReference>
<dbReference type="RefSeq" id="WP_002510063.1">
    <property type="nucleotide sequence ID" value="NZ_AP019698.1"/>
</dbReference>
<name>A0A2T7BV16_9STAP</name>
<evidence type="ECO:0000313" key="5">
    <source>
        <dbReference type="Proteomes" id="UP000254956"/>
    </source>
</evidence>
<sequence length="171" mass="18886">MAKLNFDKAHSAVEFSIKHLVISNIKGRFQDFDIQAEGDTNDLSSLKASVVIQANSIDTGVEDRDNHLRTNDFFDIENHPEIKFETTSVSNNEITGNLTIKGQTHEETFNVEFPGVSKNPMNGAQTVGVVVTGKVDREKYGMTFNQALETGGVMIGKEVKFEVSAEFAVEE</sequence>
<dbReference type="InterPro" id="IPR007372">
    <property type="entry name" value="Lipid/polyisoprenoid-bd_YceI"/>
</dbReference>
<evidence type="ECO:0000313" key="6">
    <source>
        <dbReference type="Proteomes" id="UP000321598"/>
    </source>
</evidence>
<evidence type="ECO:0000259" key="2">
    <source>
        <dbReference type="SMART" id="SM00867"/>
    </source>
</evidence>
<evidence type="ECO:0000313" key="3">
    <source>
        <dbReference type="EMBL" id="GEQ00374.1"/>
    </source>
</evidence>
<proteinExistence type="inferred from homology"/>
<organism evidence="4 5">
    <name type="scientific">Staphylococcus arlettae</name>
    <dbReference type="NCBI Taxonomy" id="29378"/>
    <lineage>
        <taxon>Bacteria</taxon>
        <taxon>Bacillati</taxon>
        <taxon>Bacillota</taxon>
        <taxon>Bacilli</taxon>
        <taxon>Bacillales</taxon>
        <taxon>Staphylococcaceae</taxon>
        <taxon>Staphylococcus</taxon>
    </lineage>
</organism>
<gene>
    <name evidence="4" type="ORF">NCTC12413_00550</name>
    <name evidence="3" type="ORF">SAR03_14110</name>
</gene>
<dbReference type="Gene3D" id="2.40.128.110">
    <property type="entry name" value="Lipid/polyisoprenoid-binding, YceI-like"/>
    <property type="match status" value="1"/>
</dbReference>
<evidence type="ECO:0000313" key="4">
    <source>
        <dbReference type="EMBL" id="SUJ11065.1"/>
    </source>
</evidence>
<dbReference type="SMART" id="SM00867">
    <property type="entry name" value="YceI"/>
    <property type="match status" value="1"/>
</dbReference>
<dbReference type="SUPFAM" id="SSF101874">
    <property type="entry name" value="YceI-like"/>
    <property type="match status" value="1"/>
</dbReference>
<feature type="domain" description="Lipid/polyisoprenoid-binding YceI-like" evidence="2">
    <location>
        <begin position="3"/>
        <end position="168"/>
    </location>
</feature>
<evidence type="ECO:0000256" key="1">
    <source>
        <dbReference type="ARBA" id="ARBA00008812"/>
    </source>
</evidence>
<dbReference type="PANTHER" id="PTHR34406:SF1">
    <property type="entry name" value="PROTEIN YCEI"/>
    <property type="match status" value="1"/>
</dbReference>
<dbReference type="Proteomes" id="UP000321598">
    <property type="component" value="Unassembled WGS sequence"/>
</dbReference>
<dbReference type="Pfam" id="PF04264">
    <property type="entry name" value="YceI"/>
    <property type="match status" value="1"/>
</dbReference>
<dbReference type="EMBL" id="UGZE01000001">
    <property type="protein sequence ID" value="SUJ11065.1"/>
    <property type="molecule type" value="Genomic_DNA"/>
</dbReference>
<dbReference type="InterPro" id="IPR036761">
    <property type="entry name" value="TTHA0802/YceI-like_sf"/>
</dbReference>
<protein>
    <submittedName>
        <fullName evidence="3">UPF0312 protein</fullName>
    </submittedName>
    <submittedName>
        <fullName evidence="4">YceI-like domain-containing protein</fullName>
    </submittedName>
</protein>
<dbReference type="OrthoDB" id="9811006at2"/>
<dbReference type="AlphaFoldDB" id="A0A2T7BV16"/>
<comment type="similarity">
    <text evidence="1">Belongs to the UPF0312 family.</text>
</comment>
<reference evidence="4 5" key="1">
    <citation type="submission" date="2018-06" db="EMBL/GenBank/DDBJ databases">
        <authorList>
            <consortium name="Pathogen Informatics"/>
            <person name="Doyle S."/>
        </authorList>
    </citation>
    <scope>NUCLEOTIDE SEQUENCE [LARGE SCALE GENOMIC DNA]</scope>
    <source>
        <strain evidence="4 5">NCTC12413</strain>
    </source>
</reference>
<dbReference type="Proteomes" id="UP000254956">
    <property type="component" value="Unassembled WGS sequence"/>
</dbReference>
<reference evidence="3 6" key="2">
    <citation type="submission" date="2019-07" db="EMBL/GenBank/DDBJ databases">
        <title>Whole genome shotgun sequence of Staphylococcus arlettae NBRC 109765.</title>
        <authorList>
            <person name="Hosoyama A."/>
            <person name="Uohara A."/>
            <person name="Ohji S."/>
            <person name="Ichikawa N."/>
        </authorList>
    </citation>
    <scope>NUCLEOTIDE SEQUENCE [LARGE SCALE GENOMIC DNA]</scope>
    <source>
        <strain evidence="3 6">NBRC 109765</strain>
    </source>
</reference>
<dbReference type="STRING" id="1212545.SARL_06674"/>
<accession>A0A2T7BV16</accession>